<dbReference type="Gene3D" id="3.90.110.10">
    <property type="entry name" value="Lactate dehydrogenase/glycoside hydrolase, family 4, C-terminal"/>
    <property type="match status" value="1"/>
</dbReference>
<dbReference type="Pfam" id="PF02866">
    <property type="entry name" value="Ldh_1_C"/>
    <property type="match status" value="1"/>
</dbReference>
<feature type="active site" description="Proton acceptor" evidence="7 8">
    <location>
        <position position="180"/>
    </location>
</feature>
<dbReference type="NCBIfam" id="TIGR01771">
    <property type="entry name" value="L-LDH-NAD"/>
    <property type="match status" value="1"/>
</dbReference>
<evidence type="ECO:0000256" key="9">
    <source>
        <dbReference type="PIRSR" id="PIRSR000102-3"/>
    </source>
</evidence>
<dbReference type="GO" id="GO:0006096">
    <property type="term" value="P:glycolytic process"/>
    <property type="evidence" value="ECO:0007669"/>
    <property type="project" value="UniProtKB-UniRule"/>
</dbReference>
<dbReference type="SUPFAM" id="SSF51735">
    <property type="entry name" value="NAD(P)-binding Rossmann-fold domains"/>
    <property type="match status" value="1"/>
</dbReference>
<dbReference type="HAMAP" id="MF_00488">
    <property type="entry name" value="Lactate_dehydrog"/>
    <property type="match status" value="1"/>
</dbReference>
<feature type="binding site" evidence="7">
    <location>
        <position position="93"/>
    </location>
    <ligand>
        <name>substrate</name>
    </ligand>
</feature>
<comment type="pathway">
    <text evidence="1 7">Fermentation; pyruvate fermentation to lactate; (S)-lactate from pyruvate: step 1/1.</text>
</comment>
<dbReference type="InterPro" id="IPR018177">
    <property type="entry name" value="L-lactate_DH_AS"/>
</dbReference>
<feature type="binding site" evidence="7 9">
    <location>
        <begin position="123"/>
        <end position="125"/>
    </location>
    <ligand>
        <name>NAD(+)</name>
        <dbReference type="ChEBI" id="CHEBI:57540"/>
    </ligand>
</feature>
<feature type="binding site" evidence="7">
    <location>
        <begin position="84"/>
        <end position="85"/>
    </location>
    <ligand>
        <name>NAD(+)</name>
        <dbReference type="ChEBI" id="CHEBI:57540"/>
    </ligand>
</feature>
<comment type="subunit">
    <text evidence="7">Homotetramer.</text>
</comment>
<evidence type="ECO:0000313" key="12">
    <source>
        <dbReference type="EMBL" id="PEN16743.1"/>
    </source>
</evidence>
<evidence type="ECO:0000256" key="2">
    <source>
        <dbReference type="ARBA" id="ARBA00006054"/>
    </source>
</evidence>
<feature type="binding site" evidence="7">
    <location>
        <begin position="153"/>
        <end position="156"/>
    </location>
    <ligand>
        <name>substrate</name>
    </ligand>
</feature>
<dbReference type="Proteomes" id="UP000219947">
    <property type="component" value="Unassembled WGS sequence"/>
</dbReference>
<feature type="binding site" evidence="7">
    <location>
        <position position="148"/>
    </location>
    <ligand>
        <name>NAD(+)</name>
        <dbReference type="ChEBI" id="CHEBI:57540"/>
    </ligand>
</feature>
<organism evidence="12 13">
    <name type="scientific">Rothia dentocariosa</name>
    <dbReference type="NCBI Taxonomy" id="2047"/>
    <lineage>
        <taxon>Bacteria</taxon>
        <taxon>Bacillati</taxon>
        <taxon>Actinomycetota</taxon>
        <taxon>Actinomycetes</taxon>
        <taxon>Micrococcales</taxon>
        <taxon>Micrococcaceae</taxon>
        <taxon>Rothia</taxon>
    </lineage>
</organism>
<dbReference type="RefSeq" id="WP_048778227.1">
    <property type="nucleotide sequence ID" value="NZ_CAUVUD010000001.1"/>
</dbReference>
<dbReference type="InterPro" id="IPR001557">
    <property type="entry name" value="L-lactate/malate_DH"/>
</dbReference>
<comment type="caution">
    <text evidence="7">Lacks conserved residue(s) required for the propagation of feature annotation.</text>
</comment>
<dbReference type="CDD" id="cd05292">
    <property type="entry name" value="LDH_2"/>
    <property type="match status" value="1"/>
</dbReference>
<dbReference type="InterPro" id="IPR022383">
    <property type="entry name" value="Lactate/malate_DH_C"/>
</dbReference>
<evidence type="ECO:0000256" key="1">
    <source>
        <dbReference type="ARBA" id="ARBA00004843"/>
    </source>
</evidence>
<comment type="catalytic activity">
    <reaction evidence="6 7">
        <text>(S)-lactate + NAD(+) = pyruvate + NADH + H(+)</text>
        <dbReference type="Rhea" id="RHEA:23444"/>
        <dbReference type="ChEBI" id="CHEBI:15361"/>
        <dbReference type="ChEBI" id="CHEBI:15378"/>
        <dbReference type="ChEBI" id="CHEBI:16651"/>
        <dbReference type="ChEBI" id="CHEBI:57540"/>
        <dbReference type="ChEBI" id="CHEBI:57945"/>
        <dbReference type="EC" id="1.1.1.27"/>
    </reaction>
</comment>
<sequence>MKNVKSTTKLGIIGAGGVGSATAYAATLRGSANEIVLYDIDGKRAHAEALDIAHGSMFAHEAQLTGGDDLEILRDCDMIIITAGARQEPGQPRLELAGANVRILEKLLPNLMEMSPNAIYMLVTNPCDVLTVVAQKITGLPSHRVLSSGTVLDSSRLRWLVASKAGVSIKSVHANIIGEHGDSEFPVWSAANIGMVPLIDWEYNGTKVFTEEVRAELAHEAMCAAYKVIEGKGSTNYAIGVSAARIAEGFLRDQNAVLPISTIAAGELYGFKDVALSLPSVVNYEGVQRVLSVPMNDEEHNKLRASAEAIRASLETLGF</sequence>
<dbReference type="InterPro" id="IPR011304">
    <property type="entry name" value="L-lactate_DH"/>
</dbReference>
<dbReference type="PROSITE" id="PS00064">
    <property type="entry name" value="L_LDH"/>
    <property type="match status" value="1"/>
</dbReference>
<keyword evidence="7" id="KW-0021">Allosteric enzyme</keyword>
<feature type="binding site" evidence="7">
    <location>
        <position position="44"/>
    </location>
    <ligand>
        <name>NAD(+)</name>
        <dbReference type="ChEBI" id="CHEBI:57540"/>
    </ligand>
</feature>
<feature type="binding site" evidence="7">
    <location>
        <position position="173"/>
    </location>
    <ligand>
        <name>beta-D-fructose 1,6-bisphosphate</name>
        <dbReference type="ChEBI" id="CHEBI:32966"/>
        <note>allosteric activator</note>
    </ligand>
</feature>
<dbReference type="EMBL" id="PDEV01000001">
    <property type="protein sequence ID" value="PEN16743.1"/>
    <property type="molecule type" value="Genomic_DNA"/>
</dbReference>
<dbReference type="GO" id="GO:0004459">
    <property type="term" value="F:L-lactate dehydrogenase (NAD+) activity"/>
    <property type="evidence" value="ECO:0007669"/>
    <property type="project" value="UniProtKB-UniRule"/>
</dbReference>
<dbReference type="GO" id="GO:0005737">
    <property type="term" value="C:cytoplasm"/>
    <property type="evidence" value="ECO:0007669"/>
    <property type="project" value="UniProtKB-SubCell"/>
</dbReference>
<keyword evidence="13" id="KW-1185">Reference proteome</keyword>
<keyword evidence="7" id="KW-0963">Cytoplasm</keyword>
<feature type="binding site" evidence="7 9">
    <location>
        <position position="39"/>
    </location>
    <ligand>
        <name>NAD(+)</name>
        <dbReference type="ChEBI" id="CHEBI:57540"/>
    </ligand>
</feature>
<evidence type="ECO:0000256" key="6">
    <source>
        <dbReference type="ARBA" id="ARBA00049258"/>
    </source>
</evidence>
<dbReference type="Pfam" id="PF00056">
    <property type="entry name" value="Ldh_1_N"/>
    <property type="match status" value="1"/>
</dbReference>
<comment type="activity regulation">
    <text evidence="7">Allosterically activated by fructose 1,6-bisphosphate (FBP).</text>
</comment>
<feature type="binding site" evidence="9">
    <location>
        <begin position="14"/>
        <end position="19"/>
    </location>
    <ligand>
        <name>NAD(+)</name>
        <dbReference type="ChEBI" id="CHEBI:57540"/>
    </ligand>
</feature>
<comment type="function">
    <text evidence="7">Catalyzes the conversion of lactate to pyruvate.</text>
</comment>
<feature type="modified residue" description="Phosphotyrosine" evidence="7">
    <location>
        <position position="226"/>
    </location>
</feature>
<dbReference type="EC" id="1.1.1.27" evidence="3 7"/>
<dbReference type="InterPro" id="IPR015955">
    <property type="entry name" value="Lactate_DH/Glyco_Ohase_4_C"/>
</dbReference>
<dbReference type="SUPFAM" id="SSF56327">
    <property type="entry name" value="LDH C-terminal domain-like"/>
    <property type="match status" value="1"/>
</dbReference>
<comment type="subcellular location">
    <subcellularLocation>
        <location evidence="7">Cytoplasm</location>
    </subcellularLocation>
</comment>
<dbReference type="PANTHER" id="PTHR43128">
    <property type="entry name" value="L-2-HYDROXYCARBOXYLATE DEHYDROGENASE (NAD(P)(+))"/>
    <property type="match status" value="1"/>
</dbReference>
<evidence type="ECO:0000256" key="8">
    <source>
        <dbReference type="PIRSR" id="PIRSR000102-1"/>
    </source>
</evidence>
<reference evidence="12" key="1">
    <citation type="submission" date="2017-10" db="EMBL/GenBank/DDBJ databases">
        <title>Kefir isolates.</title>
        <authorList>
            <person name="Kim Y."/>
            <person name="Blasche S."/>
        </authorList>
    </citation>
    <scope>NUCLEOTIDE SEQUENCE [LARGE SCALE GENOMIC DNA]</scope>
    <source>
        <strain evidence="12">OG2-2</strain>
    </source>
</reference>
<gene>
    <name evidence="7" type="primary">ldh</name>
    <name evidence="12" type="ORF">CRM92_01505</name>
</gene>
<dbReference type="PIRSF" id="PIRSF000102">
    <property type="entry name" value="Lac_mal_DH"/>
    <property type="match status" value="1"/>
</dbReference>
<dbReference type="InterPro" id="IPR001236">
    <property type="entry name" value="Lactate/malate_DH_N"/>
</dbReference>
<dbReference type="AlphaFoldDB" id="A0A2A8D7G4"/>
<dbReference type="PANTHER" id="PTHR43128:SF16">
    <property type="entry name" value="L-LACTATE DEHYDROGENASE"/>
    <property type="match status" value="1"/>
</dbReference>
<evidence type="ECO:0000256" key="3">
    <source>
        <dbReference type="ARBA" id="ARBA00012967"/>
    </source>
</evidence>
<evidence type="ECO:0000256" key="7">
    <source>
        <dbReference type="HAMAP-Rule" id="MF_00488"/>
    </source>
</evidence>
<dbReference type="InterPro" id="IPR036291">
    <property type="entry name" value="NAD(P)-bd_dom_sf"/>
</dbReference>
<dbReference type="Gene3D" id="3.40.50.720">
    <property type="entry name" value="NAD(P)-binding Rossmann-like Domain"/>
    <property type="match status" value="1"/>
</dbReference>
<feature type="binding site" evidence="7">
    <location>
        <position position="87"/>
    </location>
    <ligand>
        <name>substrate</name>
    </ligand>
</feature>
<feature type="binding site" evidence="7">
    <location>
        <position position="18"/>
    </location>
    <ligand>
        <name>NAD(+)</name>
        <dbReference type="ChEBI" id="CHEBI:57540"/>
    </ligand>
</feature>
<protein>
    <recommendedName>
        <fullName evidence="3 7">L-lactate dehydrogenase</fullName>
        <shortName evidence="7">L-LDH</shortName>
        <ecNumber evidence="3 7">1.1.1.27</ecNumber>
    </recommendedName>
</protein>
<evidence type="ECO:0000256" key="4">
    <source>
        <dbReference type="ARBA" id="ARBA00023002"/>
    </source>
</evidence>
<evidence type="ECO:0000313" key="13">
    <source>
        <dbReference type="Proteomes" id="UP000219947"/>
    </source>
</evidence>
<dbReference type="PRINTS" id="PR00086">
    <property type="entry name" value="LLDHDRGNASE"/>
</dbReference>
<evidence type="ECO:0000256" key="5">
    <source>
        <dbReference type="ARBA" id="ARBA00023027"/>
    </source>
</evidence>
<feature type="binding site" evidence="9">
    <location>
        <position position="100"/>
    </location>
    <ligand>
        <name>NAD(+)</name>
        <dbReference type="ChEBI" id="CHEBI:57540"/>
    </ligand>
</feature>
<keyword evidence="5 7" id="KW-0520">NAD</keyword>
<proteinExistence type="inferred from homology"/>
<feature type="domain" description="Lactate/malate dehydrogenase C-terminal" evidence="11">
    <location>
        <begin position="150"/>
        <end position="316"/>
    </location>
</feature>
<keyword evidence="4 7" id="KW-0560">Oxidoreductase</keyword>
<comment type="similarity">
    <text evidence="2 7">Belongs to the LDH/MDH superfamily. LDH family.</text>
</comment>
<feature type="binding site" evidence="7">
    <location>
        <position position="235"/>
    </location>
    <ligand>
        <name>substrate</name>
    </ligand>
</feature>
<feature type="binding site" evidence="7">
    <location>
        <position position="158"/>
    </location>
    <ligand>
        <name>beta-D-fructose 1,6-bisphosphate</name>
        <dbReference type="ChEBI" id="CHEBI:32966"/>
        <note>allosteric activator</note>
    </ligand>
</feature>
<feature type="domain" description="Lactate/malate dehydrogenase N-terminal" evidence="10">
    <location>
        <begin position="9"/>
        <end position="146"/>
    </location>
</feature>
<name>A0A2A8D7G4_9MICC</name>
<evidence type="ECO:0000259" key="10">
    <source>
        <dbReference type="Pfam" id="PF00056"/>
    </source>
</evidence>
<dbReference type="GO" id="GO:0006089">
    <property type="term" value="P:lactate metabolic process"/>
    <property type="evidence" value="ECO:0007669"/>
    <property type="project" value="TreeGrafter"/>
</dbReference>
<dbReference type="UniPathway" id="UPA00554">
    <property type="reaction ID" value="UER00611"/>
</dbReference>
<evidence type="ECO:0000259" key="11">
    <source>
        <dbReference type="Pfam" id="PF02866"/>
    </source>
</evidence>
<keyword evidence="7" id="KW-0597">Phosphoprotein</keyword>
<feature type="binding site" evidence="7">
    <location>
        <begin position="125"/>
        <end position="128"/>
    </location>
    <ligand>
        <name>substrate</name>
    </ligand>
</feature>
<accession>A0A2A8D7G4</accession>
<comment type="caution">
    <text evidence="12">The sequence shown here is derived from an EMBL/GenBank/DDBJ whole genome shotgun (WGS) entry which is preliminary data.</text>
</comment>